<reference evidence="5" key="1">
    <citation type="submission" date="2021-07" db="EMBL/GenBank/DDBJ databases">
        <title>New genus and species of the family Alcaligenaceae.</title>
        <authorList>
            <person name="Hahn M.W."/>
        </authorList>
    </citation>
    <scope>NUCLEOTIDE SEQUENCE</scope>
    <source>
        <strain evidence="5">LF4-65</strain>
    </source>
</reference>
<organism evidence="5 6">
    <name type="scientific">Zwartia hollandica</name>
    <dbReference type="NCBI Taxonomy" id="324606"/>
    <lineage>
        <taxon>Bacteria</taxon>
        <taxon>Pseudomonadati</taxon>
        <taxon>Pseudomonadota</taxon>
        <taxon>Betaproteobacteria</taxon>
        <taxon>Burkholderiales</taxon>
        <taxon>Alcaligenaceae</taxon>
        <taxon>Zwartia</taxon>
    </lineage>
</organism>
<evidence type="ECO:0000313" key="6">
    <source>
        <dbReference type="Proteomes" id="UP000739565"/>
    </source>
</evidence>
<dbReference type="Pfam" id="PF05853">
    <property type="entry name" value="BKACE"/>
    <property type="match status" value="1"/>
</dbReference>
<dbReference type="Proteomes" id="UP000739565">
    <property type="component" value="Unassembled WGS sequence"/>
</dbReference>
<keyword evidence="2" id="KW-0808">Transferase</keyword>
<name>A0A953N9J6_9BURK</name>
<proteinExistence type="predicted"/>
<dbReference type="PANTHER" id="PTHR37418:SF2">
    <property type="entry name" value="3-KETO-5-AMINOHEXANOATE CLEAVAGE ENZYME"/>
    <property type="match status" value="1"/>
</dbReference>
<dbReference type="PANTHER" id="PTHR37418">
    <property type="entry name" value="3-KETO-5-AMINOHEXANOATE CLEAVAGE ENZYME-RELATED"/>
    <property type="match status" value="1"/>
</dbReference>
<accession>A0A953N9J6</accession>
<evidence type="ECO:0000256" key="1">
    <source>
        <dbReference type="ARBA" id="ARBA00001947"/>
    </source>
</evidence>
<evidence type="ECO:0000313" key="5">
    <source>
        <dbReference type="EMBL" id="MBZ1350473.1"/>
    </source>
</evidence>
<evidence type="ECO:0000256" key="4">
    <source>
        <dbReference type="ARBA" id="ARBA00022833"/>
    </source>
</evidence>
<evidence type="ECO:0000256" key="3">
    <source>
        <dbReference type="ARBA" id="ARBA00022723"/>
    </source>
</evidence>
<comment type="cofactor">
    <cofactor evidence="1">
        <name>Zn(2+)</name>
        <dbReference type="ChEBI" id="CHEBI:29105"/>
    </cofactor>
</comment>
<dbReference type="GO" id="GO:0046872">
    <property type="term" value="F:metal ion binding"/>
    <property type="evidence" value="ECO:0007669"/>
    <property type="project" value="UniProtKB-KW"/>
</dbReference>
<keyword evidence="4" id="KW-0862">Zinc</keyword>
<dbReference type="Gene3D" id="3.20.20.70">
    <property type="entry name" value="Aldolase class I"/>
    <property type="match status" value="1"/>
</dbReference>
<keyword evidence="6" id="KW-1185">Reference proteome</keyword>
<gene>
    <name evidence="5" type="ORF">KZZ10_07420</name>
</gene>
<dbReference type="AlphaFoldDB" id="A0A953N9J6"/>
<dbReference type="GO" id="GO:0043720">
    <property type="term" value="F:3-keto-5-aminohexanoate cleavage activity"/>
    <property type="evidence" value="ECO:0007669"/>
    <property type="project" value="InterPro"/>
</dbReference>
<dbReference type="EMBL" id="JAHXRI010000006">
    <property type="protein sequence ID" value="MBZ1350473.1"/>
    <property type="molecule type" value="Genomic_DNA"/>
</dbReference>
<protein>
    <submittedName>
        <fullName evidence="5">3-keto-5-aminohexanoate cleavage protein</fullName>
    </submittedName>
</protein>
<dbReference type="InterPro" id="IPR008567">
    <property type="entry name" value="BKACE"/>
</dbReference>
<dbReference type="InterPro" id="IPR013785">
    <property type="entry name" value="Aldolase_TIM"/>
</dbReference>
<sequence>MKKLIIEVRVNEYAMRDENPNVPWTPAEIGREARAIQDAGASVIHFHARTADGLPAHGLEDYAAPIREIRAHSDLMINPTLGQITKGGTLERIAHIESFAKDAVLKPEIVGLDPGSTNIDVFDSSTKRFISNNKVYVNSHETLIAFLERFREIGVRPALACWNISFLRGAGALIELGLVPDPSYFLLVHGGAGQLGAHPNTLEGLRAYTDHLPRGSAVEWSICCKGGNLFTIAAAAIAQGGHIAIGIGDYAYPELGYPTNAELVSEIVKLAKVIGRDVATPEQARQMLGVH</sequence>
<comment type="caution">
    <text evidence="5">The sequence shown here is derived from an EMBL/GenBank/DDBJ whole genome shotgun (WGS) entry which is preliminary data.</text>
</comment>
<dbReference type="RefSeq" id="WP_259660849.1">
    <property type="nucleotide sequence ID" value="NZ_JAHXRI010000006.1"/>
</dbReference>
<keyword evidence="3" id="KW-0479">Metal-binding</keyword>
<evidence type="ECO:0000256" key="2">
    <source>
        <dbReference type="ARBA" id="ARBA00022679"/>
    </source>
</evidence>